<keyword evidence="3" id="KW-0472">Membrane</keyword>
<evidence type="ECO:0000256" key="1">
    <source>
        <dbReference type="SAM" id="Coils"/>
    </source>
</evidence>
<feature type="coiled-coil region" evidence="1">
    <location>
        <begin position="118"/>
        <end position="145"/>
    </location>
</feature>
<name>A0ABD3C794_9LAMI</name>
<feature type="compositionally biased region" description="Basic and acidic residues" evidence="2">
    <location>
        <begin position="231"/>
        <end position="245"/>
    </location>
</feature>
<gene>
    <name evidence="4" type="ORF">CASFOL_030209</name>
</gene>
<organism evidence="4 5">
    <name type="scientific">Castilleja foliolosa</name>
    <dbReference type="NCBI Taxonomy" id="1961234"/>
    <lineage>
        <taxon>Eukaryota</taxon>
        <taxon>Viridiplantae</taxon>
        <taxon>Streptophyta</taxon>
        <taxon>Embryophyta</taxon>
        <taxon>Tracheophyta</taxon>
        <taxon>Spermatophyta</taxon>
        <taxon>Magnoliopsida</taxon>
        <taxon>eudicotyledons</taxon>
        <taxon>Gunneridae</taxon>
        <taxon>Pentapetalae</taxon>
        <taxon>asterids</taxon>
        <taxon>lamiids</taxon>
        <taxon>Lamiales</taxon>
        <taxon>Orobanchaceae</taxon>
        <taxon>Pedicularideae</taxon>
        <taxon>Castillejinae</taxon>
        <taxon>Castilleja</taxon>
    </lineage>
</organism>
<feature type="transmembrane region" description="Helical" evidence="3">
    <location>
        <begin position="29"/>
        <end position="54"/>
    </location>
</feature>
<evidence type="ECO:0000313" key="5">
    <source>
        <dbReference type="Proteomes" id="UP001632038"/>
    </source>
</evidence>
<dbReference type="PANTHER" id="PTHR33640:SF30">
    <property type="entry name" value="DUF4408 DOMAIN-CONTAINING PROTEIN"/>
    <property type="match status" value="1"/>
</dbReference>
<evidence type="ECO:0000256" key="2">
    <source>
        <dbReference type="SAM" id="MobiDB-lite"/>
    </source>
</evidence>
<sequence>MVFDNVQHEKEKAMARFNRFRKIAKLWQFLEVLVVLGLIQFLIGNTIIFLLFMLCRQSESSGDDVDIYDDYVKYSEVSVSAQQGETALPPSEESGGSDWEKQIVVRAPEAVVEVKPQCDDMAVAIERARRRIKRFERTQSEKLKREILVRRQLPELQRSETGNRLETVRARGGVWGSDPEIGLMMMMMWQLMWRLMWRHIINFWSENRHVDDIGGEVEGDGSGVESGTGGVRDERKNEKGRVWKL</sequence>
<keyword evidence="3" id="KW-1133">Transmembrane helix</keyword>
<keyword evidence="5" id="KW-1185">Reference proteome</keyword>
<dbReference type="PANTHER" id="PTHR33640">
    <property type="entry name" value="TRANSMEMBRANE PROTEIN"/>
    <property type="match status" value="1"/>
</dbReference>
<comment type="caution">
    <text evidence="4">The sequence shown here is derived from an EMBL/GenBank/DDBJ whole genome shotgun (WGS) entry which is preliminary data.</text>
</comment>
<dbReference type="EMBL" id="JAVIJP010000048">
    <property type="protein sequence ID" value="KAL3625680.1"/>
    <property type="molecule type" value="Genomic_DNA"/>
</dbReference>
<accession>A0ABD3C794</accession>
<proteinExistence type="predicted"/>
<feature type="compositionally biased region" description="Gly residues" evidence="2">
    <location>
        <begin position="220"/>
        <end position="230"/>
    </location>
</feature>
<keyword evidence="1" id="KW-0175">Coiled coil</keyword>
<evidence type="ECO:0000313" key="4">
    <source>
        <dbReference type="EMBL" id="KAL3625680.1"/>
    </source>
</evidence>
<dbReference type="Proteomes" id="UP001632038">
    <property type="component" value="Unassembled WGS sequence"/>
</dbReference>
<reference evidence="5" key="1">
    <citation type="journal article" date="2024" name="IScience">
        <title>Strigolactones Initiate the Formation of Haustorium-like Structures in Castilleja.</title>
        <authorList>
            <person name="Buerger M."/>
            <person name="Peterson D."/>
            <person name="Chory J."/>
        </authorList>
    </citation>
    <scope>NUCLEOTIDE SEQUENCE [LARGE SCALE GENOMIC DNA]</scope>
</reference>
<evidence type="ECO:0000256" key="3">
    <source>
        <dbReference type="SAM" id="Phobius"/>
    </source>
</evidence>
<feature type="region of interest" description="Disordered" evidence="2">
    <location>
        <begin position="215"/>
        <end position="245"/>
    </location>
</feature>
<dbReference type="AlphaFoldDB" id="A0ABD3C794"/>
<keyword evidence="3" id="KW-0812">Transmembrane</keyword>
<protein>
    <submittedName>
        <fullName evidence="4">Uncharacterized protein</fullName>
    </submittedName>
</protein>